<sequence length="269" mass="30288">MPPERSSGSTRTCQCPHPSHSAPTGAKVCASAVQGLKGCEYCVVTDGHSRSYHTANEDYPEEGDKWFKVYDDMLKWKSDPQTIRPEGSGTYWLGFRKHHGGYAELGLRRPQLKADGASNASNRDESSSEVRPTSAREVVDLTSDTPSTWWSGAENPFDLNTPYTQYSHDTDYTVPDGTPSTLGHGSYDIYKTLPEFQGHFPPIQRPQIQSVTDMSIAPQWQDHFPPLGMQQPQQQQQQQAFDFVTEGGDTTMSEEDQKWWEENTRDFQS</sequence>
<gene>
    <name evidence="2" type="ORF">L486_06206</name>
</gene>
<protein>
    <submittedName>
        <fullName evidence="2">Uncharacterized protein</fullName>
    </submittedName>
</protein>
<feature type="compositionally biased region" description="Polar residues" evidence="1">
    <location>
        <begin position="1"/>
        <end position="13"/>
    </location>
</feature>
<accession>A0A1B9IL18</accession>
<evidence type="ECO:0000313" key="2">
    <source>
        <dbReference type="EMBL" id="OCF56265.1"/>
    </source>
</evidence>
<name>A0A1B9IL18_9TREE</name>
<feature type="region of interest" description="Disordered" evidence="1">
    <location>
        <begin position="1"/>
        <end position="24"/>
    </location>
</feature>
<feature type="region of interest" description="Disordered" evidence="1">
    <location>
        <begin position="226"/>
        <end position="269"/>
    </location>
</feature>
<dbReference type="AlphaFoldDB" id="A0A1B9IL18"/>
<dbReference type="EMBL" id="KV700091">
    <property type="protein sequence ID" value="OCF56265.1"/>
    <property type="molecule type" value="Genomic_DNA"/>
</dbReference>
<proteinExistence type="predicted"/>
<keyword evidence="3" id="KW-1185">Reference proteome</keyword>
<feature type="compositionally biased region" description="Low complexity" evidence="1">
    <location>
        <begin position="230"/>
        <end position="239"/>
    </location>
</feature>
<evidence type="ECO:0000256" key="1">
    <source>
        <dbReference type="SAM" id="MobiDB-lite"/>
    </source>
</evidence>
<organism evidence="2 3">
    <name type="scientific">Kwoniella mangroviensis CBS 10435</name>
    <dbReference type="NCBI Taxonomy" id="1331196"/>
    <lineage>
        <taxon>Eukaryota</taxon>
        <taxon>Fungi</taxon>
        <taxon>Dikarya</taxon>
        <taxon>Basidiomycota</taxon>
        <taxon>Agaricomycotina</taxon>
        <taxon>Tremellomycetes</taxon>
        <taxon>Tremellales</taxon>
        <taxon>Cryptococcaceae</taxon>
        <taxon>Kwoniella</taxon>
    </lineage>
</organism>
<dbReference type="Proteomes" id="UP000092583">
    <property type="component" value="Unassembled WGS sequence"/>
</dbReference>
<feature type="compositionally biased region" description="Basic and acidic residues" evidence="1">
    <location>
        <begin position="255"/>
        <end position="269"/>
    </location>
</feature>
<reference evidence="3" key="2">
    <citation type="submission" date="2013-12" db="EMBL/GenBank/DDBJ databases">
        <title>Evolution of pathogenesis and genome organization in the Tremellales.</title>
        <authorList>
            <person name="Cuomo C."/>
            <person name="Litvintseva A."/>
            <person name="Heitman J."/>
            <person name="Chen Y."/>
            <person name="Sun S."/>
            <person name="Springer D."/>
            <person name="Dromer F."/>
            <person name="Young S."/>
            <person name="Zeng Q."/>
            <person name="Chapman S."/>
            <person name="Gujja S."/>
            <person name="Saif S."/>
            <person name="Birren B."/>
        </authorList>
    </citation>
    <scope>NUCLEOTIDE SEQUENCE [LARGE SCALE GENOMIC DNA]</scope>
    <source>
        <strain evidence="3">CBS 10435</strain>
    </source>
</reference>
<reference evidence="2 3" key="1">
    <citation type="submission" date="2013-07" db="EMBL/GenBank/DDBJ databases">
        <title>The Genome Sequence of Kwoniella mangroviensis CBS10435.</title>
        <authorList>
            <consortium name="The Broad Institute Genome Sequencing Platform"/>
            <person name="Cuomo C."/>
            <person name="Litvintseva A."/>
            <person name="Chen Y."/>
            <person name="Heitman J."/>
            <person name="Sun S."/>
            <person name="Springer D."/>
            <person name="Dromer F."/>
            <person name="Young S.K."/>
            <person name="Zeng Q."/>
            <person name="Gargeya S."/>
            <person name="Fitzgerald M."/>
            <person name="Abouelleil A."/>
            <person name="Alvarado L."/>
            <person name="Berlin A.M."/>
            <person name="Chapman S.B."/>
            <person name="Dewar J."/>
            <person name="Goldberg J."/>
            <person name="Griggs A."/>
            <person name="Gujja S."/>
            <person name="Hansen M."/>
            <person name="Howarth C."/>
            <person name="Imamovic A."/>
            <person name="Larimer J."/>
            <person name="McCowan C."/>
            <person name="Murphy C."/>
            <person name="Pearson M."/>
            <person name="Priest M."/>
            <person name="Roberts A."/>
            <person name="Saif S."/>
            <person name="Shea T."/>
            <person name="Sykes S."/>
            <person name="Wortman J."/>
            <person name="Nusbaum C."/>
            <person name="Birren B."/>
        </authorList>
    </citation>
    <scope>NUCLEOTIDE SEQUENCE [LARGE SCALE GENOMIC DNA]</scope>
    <source>
        <strain evidence="2 3">CBS 10435</strain>
    </source>
</reference>
<feature type="region of interest" description="Disordered" evidence="1">
    <location>
        <begin position="107"/>
        <end position="139"/>
    </location>
</feature>
<evidence type="ECO:0000313" key="3">
    <source>
        <dbReference type="Proteomes" id="UP000092583"/>
    </source>
</evidence>